<gene>
    <name evidence="1" type="ORF">BJP36_43630</name>
</gene>
<evidence type="ECO:0000313" key="1">
    <source>
        <dbReference type="EMBL" id="WAN69254.1"/>
    </source>
</evidence>
<name>A0A9Q9ST99_MOOP1</name>
<dbReference type="Proteomes" id="UP000176944">
    <property type="component" value="Chromosome"/>
</dbReference>
<reference evidence="1" key="2">
    <citation type="submission" date="2022-10" db="EMBL/GenBank/DDBJ databases">
        <authorList>
            <person name="Ngo T.-E."/>
        </authorList>
    </citation>
    <scope>NUCLEOTIDE SEQUENCE</scope>
    <source>
        <strain evidence="1">JHB</strain>
    </source>
</reference>
<reference evidence="1" key="1">
    <citation type="journal article" date="2017" name="Proc. Natl. Acad. Sci. U.S.A.">
        <title>Comparative genomics uncovers the prolific and distinctive metabolic potential of the cyanobacterial genus Moorea.</title>
        <authorList>
            <person name="Leao T."/>
            <person name="Castelao G."/>
            <person name="Korobeynikov A."/>
            <person name="Monroe E.A."/>
            <person name="Podell S."/>
            <person name="Glukhov E."/>
            <person name="Allen E.E."/>
            <person name="Gerwick W.H."/>
            <person name="Gerwick L."/>
        </authorList>
    </citation>
    <scope>NUCLEOTIDE SEQUENCE</scope>
    <source>
        <strain evidence="1">JHB</strain>
    </source>
</reference>
<sequence>MKTLYLPICITYQSYVDYLRNSQFPIPDSRFPIPDSRFPIPDSRFPAPFPR</sequence>
<protein>
    <submittedName>
        <fullName evidence="1">Uncharacterized protein</fullName>
    </submittedName>
</protein>
<organism evidence="1">
    <name type="scientific">Moorena producens (strain JHB)</name>
    <dbReference type="NCBI Taxonomy" id="1454205"/>
    <lineage>
        <taxon>Bacteria</taxon>
        <taxon>Bacillati</taxon>
        <taxon>Cyanobacteriota</taxon>
        <taxon>Cyanophyceae</taxon>
        <taxon>Coleofasciculales</taxon>
        <taxon>Coleofasciculaceae</taxon>
        <taxon>Moorena</taxon>
    </lineage>
</organism>
<proteinExistence type="predicted"/>
<dbReference type="AlphaFoldDB" id="A0A9Q9ST99"/>
<dbReference type="EMBL" id="CP017708">
    <property type="protein sequence ID" value="WAN69254.1"/>
    <property type="molecule type" value="Genomic_DNA"/>
</dbReference>
<accession>A0A9Q9ST99</accession>